<dbReference type="InterPro" id="IPR036770">
    <property type="entry name" value="Ankyrin_rpt-contain_sf"/>
</dbReference>
<reference evidence="1" key="1">
    <citation type="submission" date="2020-11" db="EMBL/GenBank/DDBJ databases">
        <authorList>
            <person name="Tran Van P."/>
        </authorList>
    </citation>
    <scope>NUCLEOTIDE SEQUENCE</scope>
</reference>
<proteinExistence type="predicted"/>
<name>A0A7R9HQV8_9NEOP</name>
<evidence type="ECO:0000313" key="1">
    <source>
        <dbReference type="EMBL" id="CAD7431618.1"/>
    </source>
</evidence>
<organism evidence="1">
    <name type="scientific">Timema monikensis</name>
    <dbReference type="NCBI Taxonomy" id="170555"/>
    <lineage>
        <taxon>Eukaryota</taxon>
        <taxon>Metazoa</taxon>
        <taxon>Ecdysozoa</taxon>
        <taxon>Arthropoda</taxon>
        <taxon>Hexapoda</taxon>
        <taxon>Insecta</taxon>
        <taxon>Pterygota</taxon>
        <taxon>Neoptera</taxon>
        <taxon>Polyneoptera</taxon>
        <taxon>Phasmatodea</taxon>
        <taxon>Timematodea</taxon>
        <taxon>Timematoidea</taxon>
        <taxon>Timematidae</taxon>
        <taxon>Timema</taxon>
    </lineage>
</organism>
<protein>
    <submittedName>
        <fullName evidence="1">Uncharacterized protein</fullName>
    </submittedName>
</protein>
<dbReference type="EMBL" id="OB795062">
    <property type="protein sequence ID" value="CAD7431618.1"/>
    <property type="molecule type" value="Genomic_DNA"/>
</dbReference>
<dbReference type="AlphaFoldDB" id="A0A7R9HQV8"/>
<dbReference type="Gene3D" id="1.25.40.20">
    <property type="entry name" value="Ankyrin repeat-containing domain"/>
    <property type="match status" value="1"/>
</dbReference>
<sequence>MEQYASNAEFREPSRDGNSLLRMCSQPRASAELASHYALLVSCSPGSVKVRSEVLSRCSPQAQSTGKCMCGEVEALEMVLEAGAASSTPDIHGGYPVHYAAQMCGPNSEMGNEVRFGLAVLRKLLTHGVDVTVTDQDGRQPILWAASAVSSRLTTIAFIAMAPLNDKCNSYGQFDSLNDQFDHLNDQCDSINDQCDPINDQCDPLSD</sequence>
<accession>A0A7R9HQV8</accession>
<gene>
    <name evidence="1" type="ORF">TMSB3V08_LOCUS8345</name>
</gene>
<dbReference type="SUPFAM" id="SSF48403">
    <property type="entry name" value="Ankyrin repeat"/>
    <property type="match status" value="1"/>
</dbReference>